<dbReference type="EMBL" id="LAZR01000183">
    <property type="protein sequence ID" value="KKN83536.1"/>
    <property type="molecule type" value="Genomic_DNA"/>
</dbReference>
<accession>A0A0F9WCI2</accession>
<sequence length="61" mass="6471">MKGLTVKNECPLCGAARCPASNECECGSVFPDYGFGLLDVPIYESKQCLRNQLEQATGASG</sequence>
<proteinExistence type="predicted"/>
<comment type="caution">
    <text evidence="1">The sequence shown here is derived from an EMBL/GenBank/DDBJ whole genome shotgun (WGS) entry which is preliminary data.</text>
</comment>
<gene>
    <name evidence="1" type="ORF">LCGC14_0297750</name>
</gene>
<name>A0A0F9WCI2_9ZZZZ</name>
<protein>
    <submittedName>
        <fullName evidence="1">Uncharacterized protein</fullName>
    </submittedName>
</protein>
<reference evidence="1" key="1">
    <citation type="journal article" date="2015" name="Nature">
        <title>Complex archaea that bridge the gap between prokaryotes and eukaryotes.</title>
        <authorList>
            <person name="Spang A."/>
            <person name="Saw J.H."/>
            <person name="Jorgensen S.L."/>
            <person name="Zaremba-Niedzwiedzka K."/>
            <person name="Martijn J."/>
            <person name="Lind A.E."/>
            <person name="van Eijk R."/>
            <person name="Schleper C."/>
            <person name="Guy L."/>
            <person name="Ettema T.J."/>
        </authorList>
    </citation>
    <scope>NUCLEOTIDE SEQUENCE</scope>
</reference>
<evidence type="ECO:0000313" key="1">
    <source>
        <dbReference type="EMBL" id="KKN83536.1"/>
    </source>
</evidence>
<organism evidence="1">
    <name type="scientific">marine sediment metagenome</name>
    <dbReference type="NCBI Taxonomy" id="412755"/>
    <lineage>
        <taxon>unclassified sequences</taxon>
        <taxon>metagenomes</taxon>
        <taxon>ecological metagenomes</taxon>
    </lineage>
</organism>
<dbReference type="AlphaFoldDB" id="A0A0F9WCI2"/>